<dbReference type="EMBL" id="WACR01000002">
    <property type="protein sequence ID" value="KAB1065495.1"/>
    <property type="molecule type" value="Genomic_DNA"/>
</dbReference>
<dbReference type="RefSeq" id="WP_151166319.1">
    <property type="nucleotide sequence ID" value="NZ_WACR01000002.1"/>
</dbReference>
<sequence length="215" mass="24256">MTSNLLKYIFLFQAFICASLWCTNLMAQKQDFGVKAGVITSTVKGQGAGSIKPGVQIGAYKTFGSNERLYIQLEGLLTQKGSWNWNSSNKSNINLYYLDVPIMFNIVLSERFNANIGFQPSLFIGGNHQYTVDGESQSQGLRNDVPAMDYSTLFGLEYEYSENFVFGIRYNHSFVPLQSYENDFADNNTLPVSMVAQFYAKMPLNKVISYIKKLD</sequence>
<keyword evidence="4" id="KW-1185">Reference proteome</keyword>
<organism evidence="3 4">
    <name type="scientific">Salibacter halophilus</name>
    <dbReference type="NCBI Taxonomy" id="1803916"/>
    <lineage>
        <taxon>Bacteria</taxon>
        <taxon>Pseudomonadati</taxon>
        <taxon>Bacteroidota</taxon>
        <taxon>Flavobacteriia</taxon>
        <taxon>Flavobacteriales</taxon>
        <taxon>Salibacteraceae</taxon>
        <taxon>Salibacter</taxon>
    </lineage>
</organism>
<feature type="signal peptide" evidence="1">
    <location>
        <begin position="1"/>
        <end position="27"/>
    </location>
</feature>
<keyword evidence="1" id="KW-0732">Signal</keyword>
<evidence type="ECO:0000259" key="2">
    <source>
        <dbReference type="Pfam" id="PF13568"/>
    </source>
</evidence>
<dbReference type="Pfam" id="PF13568">
    <property type="entry name" value="OMP_b-brl_2"/>
    <property type="match status" value="1"/>
</dbReference>
<feature type="chain" id="PRO_5027089524" evidence="1">
    <location>
        <begin position="28"/>
        <end position="215"/>
    </location>
</feature>
<feature type="domain" description="Outer membrane protein beta-barrel" evidence="2">
    <location>
        <begin position="27"/>
        <end position="176"/>
    </location>
</feature>
<dbReference type="Proteomes" id="UP000435357">
    <property type="component" value="Unassembled WGS sequence"/>
</dbReference>
<comment type="caution">
    <text evidence="3">The sequence shown here is derived from an EMBL/GenBank/DDBJ whole genome shotgun (WGS) entry which is preliminary data.</text>
</comment>
<reference evidence="3 4" key="1">
    <citation type="submission" date="2019-09" db="EMBL/GenBank/DDBJ databases">
        <title>Genomes of Cryomorphaceae.</title>
        <authorList>
            <person name="Bowman J.P."/>
        </authorList>
    </citation>
    <scope>NUCLEOTIDE SEQUENCE [LARGE SCALE GENOMIC DNA]</scope>
    <source>
        <strain evidence="3 4">KCTC 52047</strain>
    </source>
</reference>
<dbReference type="OrthoDB" id="947434at2"/>
<dbReference type="AlphaFoldDB" id="A0A6N6M953"/>
<name>A0A6N6M953_9FLAO</name>
<evidence type="ECO:0000313" key="4">
    <source>
        <dbReference type="Proteomes" id="UP000435357"/>
    </source>
</evidence>
<evidence type="ECO:0000313" key="3">
    <source>
        <dbReference type="EMBL" id="KAB1065495.1"/>
    </source>
</evidence>
<accession>A0A6N6M953</accession>
<evidence type="ECO:0000256" key="1">
    <source>
        <dbReference type="SAM" id="SignalP"/>
    </source>
</evidence>
<dbReference type="InterPro" id="IPR025665">
    <property type="entry name" value="Beta-barrel_OMP_2"/>
</dbReference>
<gene>
    <name evidence="3" type="ORF">F3059_02245</name>
</gene>
<proteinExistence type="predicted"/>
<protein>
    <submittedName>
        <fullName evidence="3">PorT family protein</fullName>
    </submittedName>
</protein>